<dbReference type="Gene3D" id="2.160.10.10">
    <property type="entry name" value="Hexapeptide repeat proteins"/>
    <property type="match status" value="1"/>
</dbReference>
<evidence type="ECO:0000256" key="2">
    <source>
        <dbReference type="ARBA" id="ARBA00022737"/>
    </source>
</evidence>
<dbReference type="SUPFAM" id="SSF51161">
    <property type="entry name" value="Trimeric LpxA-like enzymes"/>
    <property type="match status" value="1"/>
</dbReference>
<dbReference type="InterPro" id="IPR011004">
    <property type="entry name" value="Trimer_LpxA-like_sf"/>
</dbReference>
<keyword evidence="2" id="KW-0677">Repeat</keyword>
<dbReference type="PANTHER" id="PTHR23416">
    <property type="entry name" value="SIALIC ACID SYNTHASE-RELATED"/>
    <property type="match status" value="1"/>
</dbReference>
<reference evidence="3" key="1">
    <citation type="submission" date="2020-10" db="EMBL/GenBank/DDBJ databases">
        <authorList>
            <person name="Gilroy R."/>
        </authorList>
    </citation>
    <scope>NUCLEOTIDE SEQUENCE</scope>
    <source>
        <strain evidence="3">CHK183-6373</strain>
    </source>
</reference>
<dbReference type="PANTHER" id="PTHR23416:SF78">
    <property type="entry name" value="LIPOPOLYSACCHARIDE BIOSYNTHESIS O-ACETYL TRANSFERASE WBBJ-RELATED"/>
    <property type="match status" value="1"/>
</dbReference>
<evidence type="ECO:0000313" key="3">
    <source>
        <dbReference type="EMBL" id="HIV28954.1"/>
    </source>
</evidence>
<sequence>MSIWTILEGGMNMPTDKTLGRRLANRFGRFLAARRKNVTIARNALISPEAKICARAGAICIGAGSTVAPGACVQGSVTIGENCSIQMYTIVCGYEKAPIVIGNNVRIAAHCMMVSANHRFDDPEVPICRQGLNFAPIVIEDDVWIAARVNIMAGVTVGKGSVLAAGAVVTKDVPPYSVMAGVPARPIGRRGEKKAKGERE</sequence>
<dbReference type="GO" id="GO:0016740">
    <property type="term" value="F:transferase activity"/>
    <property type="evidence" value="ECO:0007669"/>
    <property type="project" value="UniProtKB-KW"/>
</dbReference>
<evidence type="ECO:0000256" key="1">
    <source>
        <dbReference type="ARBA" id="ARBA00022679"/>
    </source>
</evidence>
<dbReference type="PROSITE" id="PS00101">
    <property type="entry name" value="HEXAPEP_TRANSFERASES"/>
    <property type="match status" value="1"/>
</dbReference>
<keyword evidence="1" id="KW-0808">Transferase</keyword>
<dbReference type="InterPro" id="IPR018357">
    <property type="entry name" value="Hexapep_transf_CS"/>
</dbReference>
<proteinExistence type="predicted"/>
<evidence type="ECO:0000313" key="4">
    <source>
        <dbReference type="Proteomes" id="UP000886884"/>
    </source>
</evidence>
<reference evidence="3" key="2">
    <citation type="journal article" date="2021" name="PeerJ">
        <title>Extensive microbial diversity within the chicken gut microbiome revealed by metagenomics and culture.</title>
        <authorList>
            <person name="Gilroy R."/>
            <person name="Ravi A."/>
            <person name="Getino M."/>
            <person name="Pursley I."/>
            <person name="Horton D.L."/>
            <person name="Alikhan N.F."/>
            <person name="Baker D."/>
            <person name="Gharbi K."/>
            <person name="Hall N."/>
            <person name="Watson M."/>
            <person name="Adriaenssens E.M."/>
            <person name="Foster-Nyarko E."/>
            <person name="Jarju S."/>
            <person name="Secka A."/>
            <person name="Antonio M."/>
            <person name="Oren A."/>
            <person name="Chaudhuri R.R."/>
            <person name="La Ragione R."/>
            <person name="Hildebrand F."/>
            <person name="Pallen M.J."/>
        </authorList>
    </citation>
    <scope>NUCLEOTIDE SEQUENCE</scope>
    <source>
        <strain evidence="3">CHK183-6373</strain>
    </source>
</reference>
<dbReference type="Pfam" id="PF00132">
    <property type="entry name" value="Hexapep"/>
    <property type="match status" value="1"/>
</dbReference>
<dbReference type="CDD" id="cd04647">
    <property type="entry name" value="LbH_MAT_like"/>
    <property type="match status" value="1"/>
</dbReference>
<dbReference type="AlphaFoldDB" id="A0A9D1PBB2"/>
<protein>
    <submittedName>
        <fullName evidence="3">Acetyltransferase</fullName>
    </submittedName>
</protein>
<name>A0A9D1PBB2_9FIRM</name>
<comment type="caution">
    <text evidence="3">The sequence shown here is derived from an EMBL/GenBank/DDBJ whole genome shotgun (WGS) entry which is preliminary data.</text>
</comment>
<gene>
    <name evidence="3" type="ORF">IAA64_13410</name>
</gene>
<dbReference type="InterPro" id="IPR001451">
    <property type="entry name" value="Hexapep"/>
</dbReference>
<accession>A0A9D1PBB2</accession>
<dbReference type="EMBL" id="DVOT01000245">
    <property type="protein sequence ID" value="HIV28954.1"/>
    <property type="molecule type" value="Genomic_DNA"/>
</dbReference>
<organism evidence="3 4">
    <name type="scientific">Candidatus Ornithocaccomicrobium faecavium</name>
    <dbReference type="NCBI Taxonomy" id="2840890"/>
    <lineage>
        <taxon>Bacteria</taxon>
        <taxon>Bacillati</taxon>
        <taxon>Bacillota</taxon>
        <taxon>Clostridia</taxon>
        <taxon>Candidatus Ornithocaccomicrobium</taxon>
    </lineage>
</organism>
<dbReference type="Proteomes" id="UP000886884">
    <property type="component" value="Unassembled WGS sequence"/>
</dbReference>
<dbReference type="InterPro" id="IPR051159">
    <property type="entry name" value="Hexapeptide_acetyltransf"/>
</dbReference>